<proteinExistence type="inferred from homology"/>
<comment type="subcellular location">
    <subcellularLocation>
        <location evidence="1">Membrane</location>
    </subcellularLocation>
</comment>
<dbReference type="SMART" id="SM00630">
    <property type="entry name" value="Sema"/>
    <property type="match status" value="1"/>
</dbReference>
<dbReference type="Gene3D" id="2.130.10.10">
    <property type="entry name" value="YVTN repeat-like/Quinoprotein amine dehydrogenase"/>
    <property type="match status" value="1"/>
</dbReference>
<comment type="similarity">
    <text evidence="2">Belongs to the semaphorin family.</text>
</comment>
<dbReference type="InterPro" id="IPR007110">
    <property type="entry name" value="Ig-like_dom"/>
</dbReference>
<feature type="signal peptide" evidence="7">
    <location>
        <begin position="1"/>
        <end position="18"/>
    </location>
</feature>
<evidence type="ECO:0000256" key="5">
    <source>
        <dbReference type="ARBA" id="ARBA00023180"/>
    </source>
</evidence>
<reference evidence="10 11" key="1">
    <citation type="submission" date="2024-05" db="EMBL/GenBank/DDBJ databases">
        <title>A high-quality chromosomal-level genome assembly of Topmouth culter (Culter alburnus).</title>
        <authorList>
            <person name="Zhao H."/>
        </authorList>
    </citation>
    <scope>NUCLEOTIDE SEQUENCE [LARGE SCALE GENOMIC DNA]</scope>
    <source>
        <strain evidence="10">CATC2023</strain>
        <tissue evidence="10">Muscle</tissue>
    </source>
</reference>
<dbReference type="Pfam" id="PF01437">
    <property type="entry name" value="PSI"/>
    <property type="match status" value="1"/>
</dbReference>
<evidence type="ECO:0000259" key="8">
    <source>
        <dbReference type="PROSITE" id="PS50835"/>
    </source>
</evidence>
<dbReference type="GO" id="GO:0007411">
    <property type="term" value="P:axon guidance"/>
    <property type="evidence" value="ECO:0007669"/>
    <property type="project" value="TreeGrafter"/>
</dbReference>
<keyword evidence="7" id="KW-0732">Signal</keyword>
<dbReference type="InterPro" id="IPR015943">
    <property type="entry name" value="WD40/YVTN_repeat-like_dom_sf"/>
</dbReference>
<dbReference type="GO" id="GO:0045499">
    <property type="term" value="F:chemorepellent activity"/>
    <property type="evidence" value="ECO:0007669"/>
    <property type="project" value="TreeGrafter"/>
</dbReference>
<dbReference type="InterPro" id="IPR013783">
    <property type="entry name" value="Ig-like_fold"/>
</dbReference>
<dbReference type="GO" id="GO:0030335">
    <property type="term" value="P:positive regulation of cell migration"/>
    <property type="evidence" value="ECO:0007669"/>
    <property type="project" value="TreeGrafter"/>
</dbReference>
<dbReference type="PANTHER" id="PTHR11036">
    <property type="entry name" value="SEMAPHORIN"/>
    <property type="match status" value="1"/>
</dbReference>
<evidence type="ECO:0000259" key="9">
    <source>
        <dbReference type="PROSITE" id="PS51004"/>
    </source>
</evidence>
<keyword evidence="4" id="KW-1015">Disulfide bond</keyword>
<dbReference type="Gene3D" id="3.30.1680.10">
    <property type="entry name" value="ligand-binding face of the semaphorins, domain 2"/>
    <property type="match status" value="1"/>
</dbReference>
<gene>
    <name evidence="10" type="ORF">ABG768_011275</name>
</gene>
<feature type="chain" id="PRO_5044025080" evidence="7">
    <location>
        <begin position="19"/>
        <end position="591"/>
    </location>
</feature>
<dbReference type="InterPro" id="IPR016201">
    <property type="entry name" value="PSI"/>
</dbReference>
<protein>
    <submittedName>
        <fullName evidence="10">Uncharacterized protein</fullName>
    </submittedName>
</protein>
<dbReference type="InterPro" id="IPR036352">
    <property type="entry name" value="Semap_dom_sf"/>
</dbReference>
<evidence type="ECO:0000256" key="2">
    <source>
        <dbReference type="ARBA" id="ARBA00009492"/>
    </source>
</evidence>
<comment type="caution">
    <text evidence="10">The sequence shown here is derived from an EMBL/GenBank/DDBJ whole genome shotgun (WGS) entry which is preliminary data.</text>
</comment>
<keyword evidence="3" id="KW-0472">Membrane</keyword>
<evidence type="ECO:0000256" key="1">
    <source>
        <dbReference type="ARBA" id="ARBA00004370"/>
    </source>
</evidence>
<dbReference type="GO" id="GO:0030215">
    <property type="term" value="F:semaphorin receptor binding"/>
    <property type="evidence" value="ECO:0007669"/>
    <property type="project" value="InterPro"/>
</dbReference>
<dbReference type="Gene3D" id="2.60.40.10">
    <property type="entry name" value="Immunoglobulins"/>
    <property type="match status" value="1"/>
</dbReference>
<accession>A0AAW1ZFR5</accession>
<keyword evidence="5" id="KW-0325">Glycoprotein</keyword>
<dbReference type="SMART" id="SM00423">
    <property type="entry name" value="PSI"/>
    <property type="match status" value="1"/>
</dbReference>
<dbReference type="InterPro" id="IPR001627">
    <property type="entry name" value="Semap_dom"/>
</dbReference>
<dbReference type="InterPro" id="IPR002165">
    <property type="entry name" value="Plexin_repeat"/>
</dbReference>
<dbReference type="GO" id="GO:0005615">
    <property type="term" value="C:extracellular space"/>
    <property type="evidence" value="ECO:0007669"/>
    <property type="project" value="TreeGrafter"/>
</dbReference>
<evidence type="ECO:0000256" key="4">
    <source>
        <dbReference type="ARBA" id="ARBA00023157"/>
    </source>
</evidence>
<evidence type="ECO:0000256" key="7">
    <source>
        <dbReference type="SAM" id="SignalP"/>
    </source>
</evidence>
<name>A0AAW1ZFR5_CULAL</name>
<dbReference type="Proteomes" id="UP001479290">
    <property type="component" value="Unassembled WGS sequence"/>
</dbReference>
<evidence type="ECO:0000256" key="3">
    <source>
        <dbReference type="ARBA" id="ARBA00023136"/>
    </source>
</evidence>
<dbReference type="GO" id="GO:0001755">
    <property type="term" value="P:neural crest cell migration"/>
    <property type="evidence" value="ECO:0007669"/>
    <property type="project" value="TreeGrafter"/>
</dbReference>
<dbReference type="PROSITE" id="PS50835">
    <property type="entry name" value="IG_LIKE"/>
    <property type="match status" value="1"/>
</dbReference>
<dbReference type="GO" id="GO:0071526">
    <property type="term" value="P:semaphorin-plexin signaling pathway"/>
    <property type="evidence" value="ECO:0007669"/>
    <property type="project" value="TreeGrafter"/>
</dbReference>
<dbReference type="GO" id="GO:0043931">
    <property type="term" value="P:ossification involved in bone maturation"/>
    <property type="evidence" value="ECO:0007669"/>
    <property type="project" value="TreeGrafter"/>
</dbReference>
<dbReference type="PANTHER" id="PTHR11036:SF144">
    <property type="entry name" value="SEMAPHORIN-7A-LIKE"/>
    <property type="match status" value="1"/>
</dbReference>
<keyword evidence="11" id="KW-1185">Reference proteome</keyword>
<dbReference type="SUPFAM" id="SSF101912">
    <property type="entry name" value="Sema domain"/>
    <property type="match status" value="1"/>
</dbReference>
<dbReference type="AlphaFoldDB" id="A0AAW1ZFR5"/>
<dbReference type="PROSITE" id="PS51004">
    <property type="entry name" value="SEMA"/>
    <property type="match status" value="1"/>
</dbReference>
<evidence type="ECO:0000313" key="11">
    <source>
        <dbReference type="Proteomes" id="UP001479290"/>
    </source>
</evidence>
<feature type="domain" description="Sema" evidence="9">
    <location>
        <begin position="18"/>
        <end position="426"/>
    </location>
</feature>
<sequence length="591" mass="66845">MGWTCFSVLLIWISCVCSIKLHYDARVTVKNEGITRFSFENHQSGLVKLVSTSASKVIWVGGDEALYSIKPAQDSKLKLVDVNLCKNESKDSDNSECAYRLSLLSPGADGNLLFCGTFNGNAKCCYMNSDNPLTDCFGLENYEPNINEPSLLVGEMLYFTKSETGLFRISKDKNNNIWSLPPQMEQKYLKLIAGKGEHKGKIYSFFAEKHKSEDRWIPRVSQSCMNDRGGRKGHLQNSWTSMIYARLFCGRGYEFSQLIDVATLEMDNDIKIYALFRNYWNMSAVCVYSMTKISTIFNSSPFNSIKAPVNHRPGTCVADSLTLSDEVQTIMKERPEMKDWVMPENDPLLFRHRHYTHIQVDRQKNNTVLLLSLESGGVHKVLENQAFVIAEYLPFPHGTHITSMLLDDSEKRLFVSSSNEVVQIDLKACHVYGDECTECLLSRDPYCGWNGLRCTFTPNSQVEDPHVCSSALAAPSRTEISAGTVVHVPPSSKHFLLCPMTSHHATYHWLHGSMREECVDSDQGCLYLIESMNETHEGPYICVSSEDVHQKTYNRTVVQYQLSMSRSDAHRVSPIVLPCLLLLLTAPYFLL</sequence>
<dbReference type="Pfam" id="PF01403">
    <property type="entry name" value="Sema"/>
    <property type="match status" value="1"/>
</dbReference>
<dbReference type="SUPFAM" id="SSF103575">
    <property type="entry name" value="Plexin repeat"/>
    <property type="match status" value="1"/>
</dbReference>
<dbReference type="GO" id="GO:0005886">
    <property type="term" value="C:plasma membrane"/>
    <property type="evidence" value="ECO:0007669"/>
    <property type="project" value="TreeGrafter"/>
</dbReference>
<evidence type="ECO:0000313" key="10">
    <source>
        <dbReference type="EMBL" id="KAK9959204.1"/>
    </source>
</evidence>
<dbReference type="EMBL" id="JAWDJR010000018">
    <property type="protein sequence ID" value="KAK9959204.1"/>
    <property type="molecule type" value="Genomic_DNA"/>
</dbReference>
<organism evidence="10 11">
    <name type="scientific">Culter alburnus</name>
    <name type="common">Topmouth culter</name>
    <dbReference type="NCBI Taxonomy" id="194366"/>
    <lineage>
        <taxon>Eukaryota</taxon>
        <taxon>Metazoa</taxon>
        <taxon>Chordata</taxon>
        <taxon>Craniata</taxon>
        <taxon>Vertebrata</taxon>
        <taxon>Euteleostomi</taxon>
        <taxon>Actinopterygii</taxon>
        <taxon>Neopterygii</taxon>
        <taxon>Teleostei</taxon>
        <taxon>Ostariophysi</taxon>
        <taxon>Cypriniformes</taxon>
        <taxon>Xenocyprididae</taxon>
        <taxon>Xenocypridinae</taxon>
        <taxon>Culter</taxon>
    </lineage>
</organism>
<evidence type="ECO:0000256" key="6">
    <source>
        <dbReference type="PROSITE-ProRule" id="PRU00352"/>
    </source>
</evidence>
<feature type="domain" description="Ig-like" evidence="8">
    <location>
        <begin position="465"/>
        <end position="558"/>
    </location>
</feature>
<dbReference type="GO" id="GO:0000122">
    <property type="term" value="P:negative regulation of transcription by RNA polymerase II"/>
    <property type="evidence" value="ECO:0007669"/>
    <property type="project" value="TreeGrafter"/>
</dbReference>
<comment type="caution">
    <text evidence="6">Lacks conserved residue(s) required for the propagation of feature annotation.</text>
</comment>
<dbReference type="InterPro" id="IPR027231">
    <property type="entry name" value="Semaphorin"/>
</dbReference>